<dbReference type="InterPro" id="IPR001789">
    <property type="entry name" value="Sig_transdc_resp-reg_receiver"/>
</dbReference>
<accession>A0A9P9GWT0</accession>
<evidence type="ECO:0000256" key="3">
    <source>
        <dbReference type="SAM" id="MobiDB-lite"/>
    </source>
</evidence>
<name>A0A9P9GWT0_FUSSL</name>
<evidence type="ECO:0000256" key="2">
    <source>
        <dbReference type="PROSITE-ProRule" id="PRU00169"/>
    </source>
</evidence>
<dbReference type="Gene3D" id="3.40.50.2300">
    <property type="match status" value="1"/>
</dbReference>
<dbReference type="Proteomes" id="UP000736672">
    <property type="component" value="Unassembled WGS sequence"/>
</dbReference>
<dbReference type="PANTHER" id="PTHR43719">
    <property type="entry name" value="TWO-COMPONENT HISTIDINE KINASE"/>
    <property type="match status" value="1"/>
</dbReference>
<sequence>MSNILSNPDVAPNDAAVIQEQPSLGPHADVQGSSNQRQLPPSASQQPETSPPPSGELKYLIVEDNMVNRKLMEKLLGRLGLDGQFHMTTNGQEGIDAYKKNPQQCRLIFMDIAMPVKGGMEASKEIRDYEREHGLSPAVILGMHPRMIAGQFDSQVERFKNEFGMDGAIEKPVRTDALKSAIEKWPV</sequence>
<comment type="caution">
    <text evidence="5">The sequence shown here is derived from an EMBL/GenBank/DDBJ whole genome shotgun (WGS) entry which is preliminary data.</text>
</comment>
<dbReference type="PROSITE" id="PS50110">
    <property type="entry name" value="RESPONSE_REGULATORY"/>
    <property type="match status" value="1"/>
</dbReference>
<evidence type="ECO:0000256" key="1">
    <source>
        <dbReference type="ARBA" id="ARBA00022553"/>
    </source>
</evidence>
<dbReference type="InterPro" id="IPR050956">
    <property type="entry name" value="2C_system_His_kinase"/>
</dbReference>
<dbReference type="SMART" id="SM00448">
    <property type="entry name" value="REC"/>
    <property type="match status" value="1"/>
</dbReference>
<feature type="modified residue" description="4-aspartylphosphate" evidence="2">
    <location>
        <position position="111"/>
    </location>
</feature>
<dbReference type="EMBL" id="JAGTJS010000016">
    <property type="protein sequence ID" value="KAH7246993.1"/>
    <property type="molecule type" value="Genomic_DNA"/>
</dbReference>
<dbReference type="AlphaFoldDB" id="A0A9P9GWT0"/>
<keyword evidence="6" id="KW-1185">Reference proteome</keyword>
<organism evidence="5 6">
    <name type="scientific">Fusarium solani</name>
    <name type="common">Filamentous fungus</name>
    <dbReference type="NCBI Taxonomy" id="169388"/>
    <lineage>
        <taxon>Eukaryota</taxon>
        <taxon>Fungi</taxon>
        <taxon>Dikarya</taxon>
        <taxon>Ascomycota</taxon>
        <taxon>Pezizomycotina</taxon>
        <taxon>Sordariomycetes</taxon>
        <taxon>Hypocreomycetidae</taxon>
        <taxon>Hypocreales</taxon>
        <taxon>Nectriaceae</taxon>
        <taxon>Fusarium</taxon>
        <taxon>Fusarium solani species complex</taxon>
    </lineage>
</organism>
<reference evidence="5" key="1">
    <citation type="journal article" date="2021" name="Nat. Commun.">
        <title>Genetic determinants of endophytism in the Arabidopsis root mycobiome.</title>
        <authorList>
            <person name="Mesny F."/>
            <person name="Miyauchi S."/>
            <person name="Thiergart T."/>
            <person name="Pickel B."/>
            <person name="Atanasova L."/>
            <person name="Karlsson M."/>
            <person name="Huettel B."/>
            <person name="Barry K.W."/>
            <person name="Haridas S."/>
            <person name="Chen C."/>
            <person name="Bauer D."/>
            <person name="Andreopoulos W."/>
            <person name="Pangilinan J."/>
            <person name="LaButti K."/>
            <person name="Riley R."/>
            <person name="Lipzen A."/>
            <person name="Clum A."/>
            <person name="Drula E."/>
            <person name="Henrissat B."/>
            <person name="Kohler A."/>
            <person name="Grigoriev I.V."/>
            <person name="Martin F.M."/>
            <person name="Hacquard S."/>
        </authorList>
    </citation>
    <scope>NUCLEOTIDE SEQUENCE</scope>
    <source>
        <strain evidence="5">FSSC 5 MPI-SDFR-AT-0091</strain>
    </source>
</reference>
<dbReference type="Pfam" id="PF00072">
    <property type="entry name" value="Response_reg"/>
    <property type="match status" value="1"/>
</dbReference>
<dbReference type="PANTHER" id="PTHR43719:SF28">
    <property type="entry name" value="PEROXIDE STRESS-ACTIVATED HISTIDINE KINASE MAK1-RELATED"/>
    <property type="match status" value="1"/>
</dbReference>
<evidence type="ECO:0000313" key="5">
    <source>
        <dbReference type="EMBL" id="KAH7246993.1"/>
    </source>
</evidence>
<dbReference type="InterPro" id="IPR011006">
    <property type="entry name" value="CheY-like_superfamily"/>
</dbReference>
<protein>
    <submittedName>
        <fullName evidence="5">CheY-like superfamily</fullName>
    </submittedName>
</protein>
<evidence type="ECO:0000259" key="4">
    <source>
        <dbReference type="PROSITE" id="PS50110"/>
    </source>
</evidence>
<dbReference type="CDD" id="cd17546">
    <property type="entry name" value="REC_hyHK_CKI1_RcsC-like"/>
    <property type="match status" value="1"/>
</dbReference>
<gene>
    <name evidence="5" type="ORF">B0J15DRAFT_537366</name>
</gene>
<feature type="domain" description="Response regulatory" evidence="4">
    <location>
        <begin position="58"/>
        <end position="186"/>
    </location>
</feature>
<feature type="region of interest" description="Disordered" evidence="3">
    <location>
        <begin position="1"/>
        <end position="56"/>
    </location>
</feature>
<dbReference type="GO" id="GO:0000160">
    <property type="term" value="P:phosphorelay signal transduction system"/>
    <property type="evidence" value="ECO:0007669"/>
    <property type="project" value="InterPro"/>
</dbReference>
<dbReference type="OrthoDB" id="303614at2759"/>
<keyword evidence="1 2" id="KW-0597">Phosphoprotein</keyword>
<dbReference type="SUPFAM" id="SSF52172">
    <property type="entry name" value="CheY-like"/>
    <property type="match status" value="1"/>
</dbReference>
<proteinExistence type="predicted"/>
<feature type="compositionally biased region" description="Polar residues" evidence="3">
    <location>
        <begin position="31"/>
        <end position="48"/>
    </location>
</feature>
<evidence type="ECO:0000313" key="6">
    <source>
        <dbReference type="Proteomes" id="UP000736672"/>
    </source>
</evidence>